<name>A0ABC9W549_GRUJA</name>
<evidence type="ECO:0000313" key="3">
    <source>
        <dbReference type="Proteomes" id="UP001623348"/>
    </source>
</evidence>
<evidence type="ECO:0000313" key="2">
    <source>
        <dbReference type="EMBL" id="GAB0180515.1"/>
    </source>
</evidence>
<dbReference type="EMBL" id="BAAFJT010000001">
    <property type="protein sequence ID" value="GAB0180515.1"/>
    <property type="molecule type" value="Genomic_DNA"/>
</dbReference>
<dbReference type="Proteomes" id="UP001623348">
    <property type="component" value="Unassembled WGS sequence"/>
</dbReference>
<organism evidence="2 3">
    <name type="scientific">Grus japonensis</name>
    <name type="common">Japanese crane</name>
    <name type="synonym">Red-crowned crane</name>
    <dbReference type="NCBI Taxonomy" id="30415"/>
    <lineage>
        <taxon>Eukaryota</taxon>
        <taxon>Metazoa</taxon>
        <taxon>Chordata</taxon>
        <taxon>Craniata</taxon>
        <taxon>Vertebrata</taxon>
        <taxon>Euteleostomi</taxon>
        <taxon>Archelosauria</taxon>
        <taxon>Archosauria</taxon>
        <taxon>Dinosauria</taxon>
        <taxon>Saurischia</taxon>
        <taxon>Theropoda</taxon>
        <taxon>Coelurosauria</taxon>
        <taxon>Aves</taxon>
        <taxon>Neognathae</taxon>
        <taxon>Neoaves</taxon>
        <taxon>Gruiformes</taxon>
        <taxon>Gruidae</taxon>
        <taxon>Grus</taxon>
    </lineage>
</organism>
<feature type="region of interest" description="Disordered" evidence="1">
    <location>
        <begin position="45"/>
        <end position="75"/>
    </location>
</feature>
<gene>
    <name evidence="2" type="ORF">GRJ2_000516800</name>
</gene>
<sequence length="75" mass="8481">MYRDPSTLWLLGQIDGILLGKRGPLKRCLQFTDHLQGAHVYVVSEDRDGQSAPETPRLDPFGRKDSLFDVDRKPG</sequence>
<reference evidence="2 3" key="1">
    <citation type="submission" date="2024-06" db="EMBL/GenBank/DDBJ databases">
        <title>The draft genome of Grus japonensis, version 3.</title>
        <authorList>
            <person name="Nabeshima K."/>
            <person name="Suzuki S."/>
            <person name="Onuma M."/>
        </authorList>
    </citation>
    <scope>NUCLEOTIDE SEQUENCE [LARGE SCALE GENOMIC DNA]</scope>
    <source>
        <strain evidence="2 3">451A</strain>
    </source>
</reference>
<evidence type="ECO:0000256" key="1">
    <source>
        <dbReference type="SAM" id="MobiDB-lite"/>
    </source>
</evidence>
<protein>
    <submittedName>
        <fullName evidence="2">Uncharacterized protein</fullName>
    </submittedName>
</protein>
<proteinExistence type="predicted"/>
<dbReference type="AlphaFoldDB" id="A0ABC9W549"/>
<comment type="caution">
    <text evidence="2">The sequence shown here is derived from an EMBL/GenBank/DDBJ whole genome shotgun (WGS) entry which is preliminary data.</text>
</comment>
<keyword evidence="3" id="KW-1185">Reference proteome</keyword>
<accession>A0ABC9W549</accession>
<feature type="compositionally biased region" description="Basic and acidic residues" evidence="1">
    <location>
        <begin position="56"/>
        <end position="75"/>
    </location>
</feature>